<dbReference type="GO" id="GO:0008654">
    <property type="term" value="P:phospholipid biosynthetic process"/>
    <property type="evidence" value="ECO:0007669"/>
    <property type="project" value="TreeGrafter"/>
</dbReference>
<reference evidence="10 11" key="1">
    <citation type="submission" date="2024-02" db="EMBL/GenBank/DDBJ databases">
        <title>Chromosome-scale genome assembly of the rough periwinkle Littorina saxatilis.</title>
        <authorList>
            <person name="De Jode A."/>
            <person name="Faria R."/>
            <person name="Formenti G."/>
            <person name="Sims Y."/>
            <person name="Smith T.P."/>
            <person name="Tracey A."/>
            <person name="Wood J.M.D."/>
            <person name="Zagrodzka Z.B."/>
            <person name="Johannesson K."/>
            <person name="Butlin R.K."/>
            <person name="Leder E.H."/>
        </authorList>
    </citation>
    <scope>NUCLEOTIDE SEQUENCE [LARGE SCALE GENOMIC DNA]</scope>
    <source>
        <strain evidence="10">Snail1</strain>
        <tissue evidence="10">Muscle</tissue>
    </source>
</reference>
<keyword evidence="7 9" id="KW-0472">Membrane</keyword>
<dbReference type="HAMAP" id="MF_03230">
    <property type="entry name" value="FITM2"/>
    <property type="match status" value="1"/>
</dbReference>
<dbReference type="GO" id="GO:0010945">
    <property type="term" value="F:coenzyme A diphosphatase activity"/>
    <property type="evidence" value="ECO:0007669"/>
    <property type="project" value="InterPro"/>
</dbReference>
<dbReference type="InterPro" id="IPR046401">
    <property type="entry name" value="FITM1/2"/>
</dbReference>
<feature type="transmembrane region" description="Helical" evidence="9">
    <location>
        <begin position="60"/>
        <end position="77"/>
    </location>
</feature>
<dbReference type="Pfam" id="PF10261">
    <property type="entry name" value="FIT"/>
    <property type="match status" value="2"/>
</dbReference>
<feature type="transmembrane region" description="Helical" evidence="9">
    <location>
        <begin position="36"/>
        <end position="54"/>
    </location>
</feature>
<evidence type="ECO:0000256" key="2">
    <source>
        <dbReference type="ARBA" id="ARBA00022692"/>
    </source>
</evidence>
<name>A0AAN9BZ66_9CAEN</name>
<feature type="transmembrane region" description="Helical" evidence="9">
    <location>
        <begin position="274"/>
        <end position="292"/>
    </location>
</feature>
<dbReference type="EMBL" id="JBAMIC010000001">
    <property type="protein sequence ID" value="KAK7114458.1"/>
    <property type="molecule type" value="Genomic_DNA"/>
</dbReference>
<protein>
    <recommendedName>
        <fullName evidence="12">FIT family protein</fullName>
    </recommendedName>
</protein>
<evidence type="ECO:0000313" key="10">
    <source>
        <dbReference type="EMBL" id="KAK7114458.1"/>
    </source>
</evidence>
<dbReference type="AlphaFoldDB" id="A0AAN9BZ66"/>
<keyword evidence="5 9" id="KW-1133">Transmembrane helix</keyword>
<comment type="caution">
    <text evidence="10">The sequence shown here is derived from an EMBL/GenBank/DDBJ whole genome shotgun (WGS) entry which is preliminary data.</text>
</comment>
<keyword evidence="11" id="KW-1185">Reference proteome</keyword>
<dbReference type="GO" id="GO:0005789">
    <property type="term" value="C:endoplasmic reticulum membrane"/>
    <property type="evidence" value="ECO:0007669"/>
    <property type="project" value="UniProtKB-SubCell"/>
</dbReference>
<dbReference type="GO" id="GO:0034389">
    <property type="term" value="P:lipid droplet organization"/>
    <property type="evidence" value="ECO:0007669"/>
    <property type="project" value="InterPro"/>
</dbReference>
<organism evidence="10 11">
    <name type="scientific">Littorina saxatilis</name>
    <dbReference type="NCBI Taxonomy" id="31220"/>
    <lineage>
        <taxon>Eukaryota</taxon>
        <taxon>Metazoa</taxon>
        <taxon>Spiralia</taxon>
        <taxon>Lophotrochozoa</taxon>
        <taxon>Mollusca</taxon>
        <taxon>Gastropoda</taxon>
        <taxon>Caenogastropoda</taxon>
        <taxon>Littorinimorpha</taxon>
        <taxon>Littorinoidea</taxon>
        <taxon>Littorinidae</taxon>
        <taxon>Littorina</taxon>
    </lineage>
</organism>
<keyword evidence="4" id="KW-0256">Endoplasmic reticulum</keyword>
<evidence type="ECO:0000256" key="8">
    <source>
        <dbReference type="SAM" id="MobiDB-lite"/>
    </source>
</evidence>
<sequence>MASNQGQSRRRQSQQDLGDKTPSRKGKKPLPEPTHIGHFFVILVLKICRMILFIDTSVKIGVYLMGVMVGSVICDLFKVPNSYFSDKRNVFNQYFVKLGWGWTIVLLGTYVALTSWVYCHGRWLAVRRHLMRLVVATIQWYVCVNVFRQIENVVGMCTATEHTNRDDCIADGKGWLGFDISGHVFLLMHNLLTISEEVKTYKDWRKLGVMLEDEDLESKRKVSAQEIAETKKLYKELTPYIKAVFVAIAFLSVIWEFMLLMSVVYRFHTLPQKVTAAFVAIMCWFVSYRLFYRSDVEWLPCPPGKTKLEYMKIE</sequence>
<evidence type="ECO:0000256" key="4">
    <source>
        <dbReference type="ARBA" id="ARBA00022824"/>
    </source>
</evidence>
<feature type="transmembrane region" description="Helical" evidence="9">
    <location>
        <begin position="240"/>
        <end position="268"/>
    </location>
</feature>
<evidence type="ECO:0000256" key="6">
    <source>
        <dbReference type="ARBA" id="ARBA00023098"/>
    </source>
</evidence>
<evidence type="ECO:0000256" key="1">
    <source>
        <dbReference type="ARBA" id="ARBA00004477"/>
    </source>
</evidence>
<keyword evidence="3" id="KW-0378">Hydrolase</keyword>
<evidence type="ECO:0000313" key="11">
    <source>
        <dbReference type="Proteomes" id="UP001374579"/>
    </source>
</evidence>
<dbReference type="PANTHER" id="PTHR23129:SF0">
    <property type="entry name" value="ACYL-COENZYME A DIPHOSPHATASE FITM2"/>
    <property type="match status" value="1"/>
</dbReference>
<accession>A0AAN9BZ66</accession>
<feature type="transmembrane region" description="Helical" evidence="9">
    <location>
        <begin position="98"/>
        <end position="118"/>
    </location>
</feature>
<keyword evidence="2 9" id="KW-0812">Transmembrane</keyword>
<evidence type="ECO:0000256" key="3">
    <source>
        <dbReference type="ARBA" id="ARBA00022801"/>
    </source>
</evidence>
<keyword evidence="6" id="KW-0443">Lipid metabolism</keyword>
<evidence type="ECO:0008006" key="12">
    <source>
        <dbReference type="Google" id="ProtNLM"/>
    </source>
</evidence>
<gene>
    <name evidence="10" type="ORF">V1264_000516</name>
</gene>
<dbReference type="Proteomes" id="UP001374579">
    <property type="component" value="Unassembled WGS sequence"/>
</dbReference>
<dbReference type="PANTHER" id="PTHR23129">
    <property type="entry name" value="ACYL-COENZYME A DIPHOSPHATASE FITM2"/>
    <property type="match status" value="1"/>
</dbReference>
<evidence type="ECO:0000256" key="5">
    <source>
        <dbReference type="ARBA" id="ARBA00022989"/>
    </source>
</evidence>
<evidence type="ECO:0000256" key="7">
    <source>
        <dbReference type="ARBA" id="ARBA00023136"/>
    </source>
</evidence>
<comment type="subcellular location">
    <subcellularLocation>
        <location evidence="1">Endoplasmic reticulum membrane</location>
        <topology evidence="1">Multi-pass membrane protein</topology>
    </subcellularLocation>
</comment>
<dbReference type="GO" id="GO:0019915">
    <property type="term" value="P:lipid storage"/>
    <property type="evidence" value="ECO:0007669"/>
    <property type="project" value="InterPro"/>
</dbReference>
<proteinExistence type="inferred from homology"/>
<dbReference type="InterPro" id="IPR019388">
    <property type="entry name" value="FIT"/>
</dbReference>
<feature type="region of interest" description="Disordered" evidence="8">
    <location>
        <begin position="1"/>
        <end position="31"/>
    </location>
</feature>
<evidence type="ECO:0000256" key="9">
    <source>
        <dbReference type="SAM" id="Phobius"/>
    </source>
</evidence>